<dbReference type="PANTHER" id="PTHR46246:SF1">
    <property type="entry name" value="GUANOSINE-3',5'-BIS(DIPHOSPHATE) 3'-PYROPHOSPHOHYDROLASE MESH1"/>
    <property type="match status" value="1"/>
</dbReference>
<dbReference type="GO" id="GO:0008893">
    <property type="term" value="F:guanosine-3',5'-bis(diphosphate) 3'-diphosphatase activity"/>
    <property type="evidence" value="ECO:0007669"/>
    <property type="project" value="TreeGrafter"/>
</dbReference>
<protein>
    <submittedName>
        <fullName evidence="2">HD domain-containing protein</fullName>
    </submittedName>
</protein>
<reference evidence="2 3" key="1">
    <citation type="submission" date="2018-05" db="EMBL/GenBank/DDBJ databases">
        <title>The Hungate 1000. A catalogue of reference genomes from the rumen microbiome.</title>
        <authorList>
            <person name="Kelly W."/>
        </authorList>
    </citation>
    <scope>NUCLEOTIDE SEQUENCE [LARGE SCALE GENOMIC DNA]</scope>
    <source>
        <strain evidence="2 3">NLAE-zl-C242</strain>
    </source>
</reference>
<evidence type="ECO:0000313" key="2">
    <source>
        <dbReference type="EMBL" id="PWJ29388.1"/>
    </source>
</evidence>
<proteinExistence type="predicted"/>
<dbReference type="SUPFAM" id="SSF109604">
    <property type="entry name" value="HD-domain/PDEase-like"/>
    <property type="match status" value="1"/>
</dbReference>
<accession>A0A2Y9BEG0</accession>
<dbReference type="InterPro" id="IPR052194">
    <property type="entry name" value="MESH1"/>
</dbReference>
<evidence type="ECO:0000259" key="1">
    <source>
        <dbReference type="SMART" id="SM00471"/>
    </source>
</evidence>
<sequence length="186" mass="21306">MIDEAIEFAARAHEGQFRKGTKRPYIVHPIEVADIVATMTQDEDIICAAVLHDTIEDCKGVTEEILQAEFGERVAAMVRQESEDKSKTWEERKGTTIRHLKDAPMEIKMIGLADKLSNMRDIDRDYPAAGEDLWKRFRMNSKAAMGWYYKGIRDALKEDFKGIPVFEEYCALVEKNFGSEPASLEW</sequence>
<keyword evidence="3" id="KW-1185">Reference proteome</keyword>
<dbReference type="CDD" id="cd00077">
    <property type="entry name" value="HDc"/>
    <property type="match status" value="1"/>
</dbReference>
<comment type="caution">
    <text evidence="2">The sequence shown here is derived from an EMBL/GenBank/DDBJ whole genome shotgun (WGS) entry which is preliminary data.</text>
</comment>
<dbReference type="SMART" id="SM00471">
    <property type="entry name" value="HDc"/>
    <property type="match status" value="1"/>
</dbReference>
<dbReference type="InterPro" id="IPR003607">
    <property type="entry name" value="HD/PDEase_dom"/>
</dbReference>
<dbReference type="Pfam" id="PF13328">
    <property type="entry name" value="HD_4"/>
    <property type="match status" value="1"/>
</dbReference>
<dbReference type="RefSeq" id="WP_109731237.1">
    <property type="nucleotide sequence ID" value="NZ_BAAACK010000026.1"/>
</dbReference>
<name>A0A2Y9BEG0_9FIRM</name>
<feature type="domain" description="HD/PDEase" evidence="1">
    <location>
        <begin position="21"/>
        <end position="128"/>
    </location>
</feature>
<dbReference type="OrthoDB" id="9802385at2"/>
<dbReference type="Proteomes" id="UP000245845">
    <property type="component" value="Unassembled WGS sequence"/>
</dbReference>
<organism evidence="2 3">
    <name type="scientific">Faecalicatena orotica</name>
    <dbReference type="NCBI Taxonomy" id="1544"/>
    <lineage>
        <taxon>Bacteria</taxon>
        <taxon>Bacillati</taxon>
        <taxon>Bacillota</taxon>
        <taxon>Clostridia</taxon>
        <taxon>Lachnospirales</taxon>
        <taxon>Lachnospiraceae</taxon>
        <taxon>Faecalicatena</taxon>
    </lineage>
</organism>
<dbReference type="EMBL" id="QGDL01000006">
    <property type="protein sequence ID" value="PWJ29388.1"/>
    <property type="molecule type" value="Genomic_DNA"/>
</dbReference>
<dbReference type="Gene3D" id="1.10.3210.10">
    <property type="entry name" value="Hypothetical protein af1432"/>
    <property type="match status" value="1"/>
</dbReference>
<evidence type="ECO:0000313" key="3">
    <source>
        <dbReference type="Proteomes" id="UP000245845"/>
    </source>
</evidence>
<dbReference type="AlphaFoldDB" id="A0A2Y9BEG0"/>
<gene>
    <name evidence="2" type="ORF">A8806_106125</name>
</gene>
<dbReference type="PANTHER" id="PTHR46246">
    <property type="entry name" value="GUANOSINE-3',5'-BIS(DIPHOSPHATE) 3'-PYROPHOSPHOHYDROLASE MESH1"/>
    <property type="match status" value="1"/>
</dbReference>